<dbReference type="EMBL" id="BAAAUD010000011">
    <property type="protein sequence ID" value="GAA2926213.1"/>
    <property type="molecule type" value="Genomic_DNA"/>
</dbReference>
<organism evidence="2 3">
    <name type="scientific">Streptomyces enissocaesilis</name>
    <dbReference type="NCBI Taxonomy" id="332589"/>
    <lineage>
        <taxon>Bacteria</taxon>
        <taxon>Bacillati</taxon>
        <taxon>Actinomycetota</taxon>
        <taxon>Actinomycetes</taxon>
        <taxon>Kitasatosporales</taxon>
        <taxon>Streptomycetaceae</taxon>
        <taxon>Streptomyces</taxon>
        <taxon>Streptomyces rochei group</taxon>
    </lineage>
</organism>
<gene>
    <name evidence="2" type="ORF">GCM10010446_08200</name>
</gene>
<name>A0ABP6J9E4_9ACTN</name>
<evidence type="ECO:0000313" key="3">
    <source>
        <dbReference type="Proteomes" id="UP001500403"/>
    </source>
</evidence>
<feature type="compositionally biased region" description="Basic and acidic residues" evidence="1">
    <location>
        <begin position="1"/>
        <end position="16"/>
    </location>
</feature>
<proteinExistence type="predicted"/>
<dbReference type="Proteomes" id="UP001500403">
    <property type="component" value="Unassembled WGS sequence"/>
</dbReference>
<reference evidence="3" key="1">
    <citation type="journal article" date="2019" name="Int. J. Syst. Evol. Microbiol.">
        <title>The Global Catalogue of Microorganisms (GCM) 10K type strain sequencing project: providing services to taxonomists for standard genome sequencing and annotation.</title>
        <authorList>
            <consortium name="The Broad Institute Genomics Platform"/>
            <consortium name="The Broad Institute Genome Sequencing Center for Infectious Disease"/>
            <person name="Wu L."/>
            <person name="Ma J."/>
        </authorList>
    </citation>
    <scope>NUCLEOTIDE SEQUENCE [LARGE SCALE GENOMIC DNA]</scope>
    <source>
        <strain evidence="3">JCM 9088</strain>
    </source>
</reference>
<protein>
    <submittedName>
        <fullName evidence="2">DUF5701 family protein</fullName>
    </submittedName>
</protein>
<evidence type="ECO:0000256" key="1">
    <source>
        <dbReference type="SAM" id="MobiDB-lite"/>
    </source>
</evidence>
<evidence type="ECO:0000313" key="2">
    <source>
        <dbReference type="EMBL" id="GAA2926213.1"/>
    </source>
</evidence>
<dbReference type="Pfam" id="PF18959">
    <property type="entry name" value="DUF5701"/>
    <property type="match status" value="1"/>
</dbReference>
<sequence length="240" mass="25685">MTHAPEATEARPEPETTRGAPMAQPTAFEAGAEFDRQVRTLTELGYPATAGLAPERFGAAVEPLRAVAVASGNTRCEPGTGRVPFVLVVTRNLAPIGETMPRTTLHGGRLPGFVDRTYEPGALERFVATEETGLAGQDAYLLLDVERGEEFCGAVPHDAMEAIAGRGRTLLTIEEGIALITHFPQVLVKNKCFSLGGSRAGDRRVPALWISQKAPKLGWCWEGNPHTWLGMASAGARRTA</sequence>
<keyword evidence="3" id="KW-1185">Reference proteome</keyword>
<accession>A0ABP6J9E4</accession>
<feature type="region of interest" description="Disordered" evidence="1">
    <location>
        <begin position="1"/>
        <end position="22"/>
    </location>
</feature>
<dbReference type="InterPro" id="IPR043755">
    <property type="entry name" value="DUF5701"/>
</dbReference>
<comment type="caution">
    <text evidence="2">The sequence shown here is derived from an EMBL/GenBank/DDBJ whole genome shotgun (WGS) entry which is preliminary data.</text>
</comment>